<dbReference type="PANTHER" id="PTHR33254">
    <property type="entry name" value="4-HYDROXY-4-METHYL-2-OXOGLUTARATE ALDOLASE 3-RELATED"/>
    <property type="match status" value="1"/>
</dbReference>
<dbReference type="CDD" id="cd16841">
    <property type="entry name" value="RraA_family"/>
    <property type="match status" value="1"/>
</dbReference>
<keyword evidence="5" id="KW-0460">Magnesium</keyword>
<feature type="binding site" evidence="5">
    <location>
        <position position="150"/>
    </location>
    <ligand>
        <name>substrate</name>
    </ligand>
</feature>
<dbReference type="InterPro" id="IPR036704">
    <property type="entry name" value="RraA/RraA-like_sf"/>
</dbReference>
<keyword evidence="7" id="KW-1185">Reference proteome</keyword>
<evidence type="ECO:0000256" key="4">
    <source>
        <dbReference type="ARBA" id="ARBA00030169"/>
    </source>
</evidence>
<dbReference type="SUPFAM" id="SSF89562">
    <property type="entry name" value="RraA-like"/>
    <property type="match status" value="1"/>
</dbReference>
<dbReference type="Pfam" id="PF03737">
    <property type="entry name" value="RraA-like"/>
    <property type="match status" value="1"/>
</dbReference>
<evidence type="ECO:0000256" key="1">
    <source>
        <dbReference type="ARBA" id="ARBA00001968"/>
    </source>
</evidence>
<dbReference type="InterPro" id="IPR005493">
    <property type="entry name" value="RraA/RraA-like"/>
</dbReference>
<comment type="cofactor">
    <cofactor evidence="5">
        <name>Mg(2+)</name>
        <dbReference type="ChEBI" id="CHEBI:18420"/>
    </cofactor>
</comment>
<gene>
    <name evidence="6" type="ORF">SAMN05428963_12225</name>
</gene>
<dbReference type="PANTHER" id="PTHR33254:SF4">
    <property type="entry name" value="4-HYDROXY-4-METHYL-2-OXOGLUTARATE ALDOLASE 3-RELATED"/>
    <property type="match status" value="1"/>
</dbReference>
<sequence>MSEPNIKNRPAAGSAVDPFHIRKYFEPVRVADVADAMDGIGYFNIGLVSQEIRPLWLGMKFWGVAFTLRCVPANKPMWKLNTTEDVVNAHGIWFDKTGNATAGFHEQLQPGHVVVTDVGSTADVGFWGSENSLGAVTRGAVGIVTNGQCRDTGEVTLQKTPVCARGRGRTIIPGRIETVECQTPIGIGGAQVRPGDIVGCDDDGLIVVPIEVAKEVALHARAVLLADMKARRRRYDQAGMAPDASVDIEAVERHYAALEG</sequence>
<proteinExistence type="predicted"/>
<evidence type="ECO:0000256" key="5">
    <source>
        <dbReference type="PIRSR" id="PIRSR605493-1"/>
    </source>
</evidence>
<evidence type="ECO:0000313" key="7">
    <source>
        <dbReference type="Proteomes" id="UP000190135"/>
    </source>
</evidence>
<organism evidence="6 7">
    <name type="scientific">Consotaella salsifontis</name>
    <dbReference type="NCBI Taxonomy" id="1365950"/>
    <lineage>
        <taxon>Bacteria</taxon>
        <taxon>Pseudomonadati</taxon>
        <taxon>Pseudomonadota</taxon>
        <taxon>Alphaproteobacteria</taxon>
        <taxon>Hyphomicrobiales</taxon>
        <taxon>Aurantimonadaceae</taxon>
        <taxon>Consotaella</taxon>
    </lineage>
</organism>
<dbReference type="OrthoDB" id="9812532at2"/>
<protein>
    <recommendedName>
        <fullName evidence="2">Putative 4-hydroxy-4-methyl-2-oxoglutarate aldolase</fullName>
    </recommendedName>
    <alternativeName>
        <fullName evidence="3">Regulator of ribonuclease activity homolog</fullName>
    </alternativeName>
    <alternativeName>
        <fullName evidence="4">RraA-like protein</fullName>
    </alternativeName>
</protein>
<dbReference type="GO" id="GO:0046872">
    <property type="term" value="F:metal ion binding"/>
    <property type="evidence" value="ECO:0007669"/>
    <property type="project" value="UniProtKB-KW"/>
</dbReference>
<reference evidence="6 7" key="1">
    <citation type="submission" date="2017-02" db="EMBL/GenBank/DDBJ databases">
        <authorList>
            <person name="Peterson S.W."/>
        </authorList>
    </citation>
    <scope>NUCLEOTIDE SEQUENCE [LARGE SCALE GENOMIC DNA]</scope>
    <source>
        <strain evidence="6 7">USBA 369</strain>
    </source>
</reference>
<dbReference type="Proteomes" id="UP000190135">
    <property type="component" value="Unassembled WGS sequence"/>
</dbReference>
<name>A0A1T4TAF6_9HYPH</name>
<feature type="binding site" evidence="5">
    <location>
        <position position="151"/>
    </location>
    <ligand>
        <name>Mg(2+)</name>
        <dbReference type="ChEBI" id="CHEBI:18420"/>
    </ligand>
</feature>
<evidence type="ECO:0000256" key="2">
    <source>
        <dbReference type="ARBA" id="ARBA00016549"/>
    </source>
</evidence>
<dbReference type="EMBL" id="FUXL01000022">
    <property type="protein sequence ID" value="SKA37383.1"/>
    <property type="molecule type" value="Genomic_DNA"/>
</dbReference>
<dbReference type="RefSeq" id="WP_078710341.1">
    <property type="nucleotide sequence ID" value="NZ_FUXL01000022.1"/>
</dbReference>
<dbReference type="AlphaFoldDB" id="A0A1T4TAF6"/>
<dbReference type="Gene3D" id="3.50.30.40">
    <property type="entry name" value="Ribonuclease E inhibitor RraA/RraA-like"/>
    <property type="match status" value="1"/>
</dbReference>
<evidence type="ECO:0000313" key="6">
    <source>
        <dbReference type="EMBL" id="SKA37383.1"/>
    </source>
</evidence>
<comment type="cofactor">
    <cofactor evidence="1">
        <name>a divalent metal cation</name>
        <dbReference type="ChEBI" id="CHEBI:60240"/>
    </cofactor>
</comment>
<evidence type="ECO:0000256" key="3">
    <source>
        <dbReference type="ARBA" id="ARBA00029596"/>
    </source>
</evidence>
<dbReference type="STRING" id="1365950.SAMN05428963_12225"/>
<keyword evidence="5" id="KW-0479">Metal-binding</keyword>
<accession>A0A1T4TAF6</accession>